<keyword evidence="2" id="KW-1185">Reference proteome</keyword>
<dbReference type="Proteomes" id="UP000582016">
    <property type="component" value="Unassembled WGS sequence"/>
</dbReference>
<protein>
    <submittedName>
        <fullName evidence="1">Uncharacterized protein</fullName>
    </submittedName>
</protein>
<sequence>MVFTSLVTGYPAPRSNFDGDKPLPLTPDEVTSEWLSEALGVAVKDSSVIPGTSSKVFVDLTFRDGVETEIPSRMLPTYRREAEFYFHVASQAKILLPKIWFAGTNTVNGQGIFIMSDVTSEATFGTPLEPWTPERVGEALK</sequence>
<evidence type="ECO:0000313" key="1">
    <source>
        <dbReference type="EMBL" id="KAF5548786.1"/>
    </source>
</evidence>
<accession>A0A8H5J5V5</accession>
<dbReference type="EMBL" id="JAAOAQ010000414">
    <property type="protein sequence ID" value="KAF5548786.1"/>
    <property type="molecule type" value="Genomic_DNA"/>
</dbReference>
<gene>
    <name evidence="1" type="ORF">FPHYL_9846</name>
</gene>
<proteinExistence type="predicted"/>
<dbReference type="AlphaFoldDB" id="A0A8H5J5V5"/>
<organism evidence="1 2">
    <name type="scientific">Fusarium phyllophilum</name>
    <dbReference type="NCBI Taxonomy" id="47803"/>
    <lineage>
        <taxon>Eukaryota</taxon>
        <taxon>Fungi</taxon>
        <taxon>Dikarya</taxon>
        <taxon>Ascomycota</taxon>
        <taxon>Pezizomycotina</taxon>
        <taxon>Sordariomycetes</taxon>
        <taxon>Hypocreomycetidae</taxon>
        <taxon>Hypocreales</taxon>
        <taxon>Nectriaceae</taxon>
        <taxon>Fusarium</taxon>
        <taxon>Fusarium fujikuroi species complex</taxon>
    </lineage>
</organism>
<name>A0A8H5J5V5_9HYPO</name>
<comment type="caution">
    <text evidence="1">The sequence shown here is derived from an EMBL/GenBank/DDBJ whole genome shotgun (WGS) entry which is preliminary data.</text>
</comment>
<reference evidence="1 2" key="1">
    <citation type="submission" date="2020-05" db="EMBL/GenBank/DDBJ databases">
        <title>Identification and distribution of gene clusters putatively required for synthesis of sphingolipid metabolism inhibitors in phylogenetically diverse species of the filamentous fungus Fusarium.</title>
        <authorList>
            <person name="Kim H.-S."/>
            <person name="Busman M."/>
            <person name="Brown D.W."/>
            <person name="Divon H."/>
            <person name="Uhlig S."/>
            <person name="Proctor R.H."/>
        </authorList>
    </citation>
    <scope>NUCLEOTIDE SEQUENCE [LARGE SCALE GENOMIC DNA]</scope>
    <source>
        <strain evidence="1 2">NRRL 13617</strain>
    </source>
</reference>
<evidence type="ECO:0000313" key="2">
    <source>
        <dbReference type="Proteomes" id="UP000582016"/>
    </source>
</evidence>
<dbReference type="OrthoDB" id="191037at2759"/>